<dbReference type="RefSeq" id="WP_217978453.1">
    <property type="nucleotide sequence ID" value="NZ_JAHTBI010000162.1"/>
</dbReference>
<sequence length="314" mass="34421">MSAARLPTAVAEAIEWLALQRSGTMGTADQQRFEHWLHASPDNGLAWQRLEQRVSQAFSSAPGLTRDVLSGAGNSRRYLLRGALSVTGLGLGAWWLHGQGLLPLGASDLQTGIAQRQPFTLADGSRVLLNARSRVDLAFDTQQRTLILREGALSIEVAADATRPLVVRTAFGEARALGTRFSVALDERGAQVWVQSSRVQASVPGATALELRAGQGAWLDGRQVHPLDPRQARAGAWEDGLLEVHDRALGEVVQALRPYRRGWLRITEDAAALRVSGVFALDDSEQTLRTLQEVLPIRVEHRLGWWTQLSLREK</sequence>
<dbReference type="PANTHER" id="PTHR30273:SF2">
    <property type="entry name" value="PROTEIN FECR"/>
    <property type="match status" value="1"/>
</dbReference>
<reference evidence="3" key="2">
    <citation type="journal article" date="2023" name="Plant Pathol.">
        <title>Dismantling and reorganizing Pseudomonas marginalis sensu#lato.</title>
        <authorList>
            <person name="Sawada H."/>
            <person name="Fujikawa T."/>
            <person name="Satou M."/>
        </authorList>
    </citation>
    <scope>NUCLEOTIDE SEQUENCE</scope>
    <source>
        <strain evidence="3">MAFF 301350</strain>
    </source>
</reference>
<evidence type="ECO:0000259" key="2">
    <source>
        <dbReference type="Pfam" id="PF16220"/>
    </source>
</evidence>
<feature type="domain" description="FecR N-terminal" evidence="2">
    <location>
        <begin position="12"/>
        <end position="52"/>
    </location>
</feature>
<dbReference type="InterPro" id="IPR032623">
    <property type="entry name" value="FecR_N"/>
</dbReference>
<reference evidence="3" key="1">
    <citation type="journal article" date="2022" name="Int. J. Syst. Evol. Microbiol.">
        <title>Pseudomonas aegrilactucae sp. nov. and Pseudomonas morbosilactucae sp. nov., pathogens causing bacterial rot of lettuce in Japan.</title>
        <authorList>
            <person name="Sawada H."/>
            <person name="Fujikawa T."/>
            <person name="Satou M."/>
        </authorList>
    </citation>
    <scope>NUCLEOTIDE SEQUENCE</scope>
    <source>
        <strain evidence="3">MAFF 301350</strain>
    </source>
</reference>
<evidence type="ECO:0000313" key="4">
    <source>
        <dbReference type="Proteomes" id="UP001106592"/>
    </source>
</evidence>
<dbReference type="AlphaFoldDB" id="A0A9Q2XNU0"/>
<evidence type="ECO:0000259" key="1">
    <source>
        <dbReference type="Pfam" id="PF04773"/>
    </source>
</evidence>
<gene>
    <name evidence="3" type="ORF">KUO17_26220</name>
</gene>
<dbReference type="EMBL" id="JAHTBI010000162">
    <property type="protein sequence ID" value="MBV6290467.1"/>
    <property type="molecule type" value="Genomic_DNA"/>
</dbReference>
<dbReference type="Proteomes" id="UP001106592">
    <property type="component" value="Unassembled WGS sequence"/>
</dbReference>
<organism evidence="3 4">
    <name type="scientific">Pseudomonas aegrilactucae</name>
    <dbReference type="NCBI Taxonomy" id="2854028"/>
    <lineage>
        <taxon>Bacteria</taxon>
        <taxon>Pseudomonadati</taxon>
        <taxon>Pseudomonadota</taxon>
        <taxon>Gammaproteobacteria</taxon>
        <taxon>Pseudomonadales</taxon>
        <taxon>Pseudomonadaceae</taxon>
        <taxon>Pseudomonas</taxon>
    </lineage>
</organism>
<keyword evidence="4" id="KW-1185">Reference proteome</keyword>
<dbReference type="PANTHER" id="PTHR30273">
    <property type="entry name" value="PERIPLASMIC SIGNAL SENSOR AND SIGMA FACTOR ACTIVATOR FECR-RELATED"/>
    <property type="match status" value="1"/>
</dbReference>
<dbReference type="Pfam" id="PF16220">
    <property type="entry name" value="DUF4880"/>
    <property type="match status" value="1"/>
</dbReference>
<evidence type="ECO:0000313" key="3">
    <source>
        <dbReference type="EMBL" id="MBV6290467.1"/>
    </source>
</evidence>
<name>A0A9Q2XNU0_9PSED</name>
<comment type="caution">
    <text evidence="3">The sequence shown here is derived from an EMBL/GenBank/DDBJ whole genome shotgun (WGS) entry which is preliminary data.</text>
</comment>
<dbReference type="GO" id="GO:0016989">
    <property type="term" value="F:sigma factor antagonist activity"/>
    <property type="evidence" value="ECO:0007669"/>
    <property type="project" value="TreeGrafter"/>
</dbReference>
<dbReference type="InterPro" id="IPR012373">
    <property type="entry name" value="Ferrdict_sens_TM"/>
</dbReference>
<proteinExistence type="predicted"/>
<dbReference type="PIRSF" id="PIRSF018266">
    <property type="entry name" value="FecR"/>
    <property type="match status" value="1"/>
</dbReference>
<accession>A0A9Q2XNU0</accession>
<dbReference type="InterPro" id="IPR006860">
    <property type="entry name" value="FecR"/>
</dbReference>
<feature type="domain" description="FecR protein" evidence="1">
    <location>
        <begin position="108"/>
        <end position="199"/>
    </location>
</feature>
<protein>
    <submittedName>
        <fullName evidence="3">FecR domain-containing protein</fullName>
    </submittedName>
</protein>
<dbReference type="Pfam" id="PF04773">
    <property type="entry name" value="FecR"/>
    <property type="match status" value="1"/>
</dbReference>